<dbReference type="Proteomes" id="UP000295418">
    <property type="component" value="Unassembled WGS sequence"/>
</dbReference>
<keyword evidence="1" id="KW-0489">Methyltransferase</keyword>
<dbReference type="RefSeq" id="WP_132415495.1">
    <property type="nucleotide sequence ID" value="NZ_SKFG01000001.1"/>
</dbReference>
<organism evidence="1 2">
    <name type="scientific">Paenibacillus albiflavus</name>
    <dbReference type="NCBI Taxonomy" id="2545760"/>
    <lineage>
        <taxon>Bacteria</taxon>
        <taxon>Bacillati</taxon>
        <taxon>Bacillota</taxon>
        <taxon>Bacilli</taxon>
        <taxon>Bacillales</taxon>
        <taxon>Paenibacillaceae</taxon>
        <taxon>Paenibacillus</taxon>
    </lineage>
</organism>
<evidence type="ECO:0000313" key="1">
    <source>
        <dbReference type="EMBL" id="TCZ80816.1"/>
    </source>
</evidence>
<dbReference type="SUPFAM" id="SSF53335">
    <property type="entry name" value="S-adenosyl-L-methionine-dependent methyltransferases"/>
    <property type="match status" value="1"/>
</dbReference>
<dbReference type="GO" id="GO:0032259">
    <property type="term" value="P:methylation"/>
    <property type="evidence" value="ECO:0007669"/>
    <property type="project" value="UniProtKB-KW"/>
</dbReference>
<evidence type="ECO:0000313" key="2">
    <source>
        <dbReference type="Proteomes" id="UP000295418"/>
    </source>
</evidence>
<protein>
    <submittedName>
        <fullName evidence="1">Class I SAM-dependent methyltransferase</fullName>
    </submittedName>
</protein>
<dbReference type="AlphaFoldDB" id="A0A4R4EKR7"/>
<proteinExistence type="predicted"/>
<dbReference type="GO" id="GO:0008168">
    <property type="term" value="F:methyltransferase activity"/>
    <property type="evidence" value="ECO:0007669"/>
    <property type="project" value="UniProtKB-KW"/>
</dbReference>
<dbReference type="EMBL" id="SKFG01000001">
    <property type="protein sequence ID" value="TCZ80816.1"/>
    <property type="molecule type" value="Genomic_DNA"/>
</dbReference>
<keyword evidence="1" id="KW-0808">Transferase</keyword>
<dbReference type="Gene3D" id="3.40.50.150">
    <property type="entry name" value="Vaccinia Virus protein VP39"/>
    <property type="match status" value="1"/>
</dbReference>
<accession>A0A4R4EKR7</accession>
<dbReference type="OrthoDB" id="176403at2"/>
<reference evidence="1 2" key="1">
    <citation type="submission" date="2019-03" db="EMBL/GenBank/DDBJ databases">
        <authorList>
            <person name="Kim M.K.M."/>
        </authorList>
    </citation>
    <scope>NUCLEOTIDE SEQUENCE [LARGE SCALE GENOMIC DNA]</scope>
    <source>
        <strain evidence="1 2">18JY21-1</strain>
    </source>
</reference>
<keyword evidence="2" id="KW-1185">Reference proteome</keyword>
<dbReference type="Pfam" id="PF13578">
    <property type="entry name" value="Methyltransf_24"/>
    <property type="match status" value="1"/>
</dbReference>
<name>A0A4R4EKR7_9BACL</name>
<sequence>MNINENNPPLQISQLYGFIDQVDGWLTGYEQSALLHLPALVDHLDGEIIEIGSFKGKSTAALGLGSKWISNQKRSIYAIDPFIPSTEYGEYYNDFQKNILGFQLENYVVIIKKYSHEALLECPKRISALFIDGNHNYLDVKRDIELYSPRVVAGGMIAFHDYNVYHGVQRAVDELCVSKEYVYVCDYDSLRLIRKLN</sequence>
<gene>
    <name evidence="1" type="ORF">E0485_00535</name>
</gene>
<dbReference type="InterPro" id="IPR029063">
    <property type="entry name" value="SAM-dependent_MTases_sf"/>
</dbReference>
<comment type="caution">
    <text evidence="1">The sequence shown here is derived from an EMBL/GenBank/DDBJ whole genome shotgun (WGS) entry which is preliminary data.</text>
</comment>